<feature type="transmembrane region" description="Helical" evidence="11">
    <location>
        <begin position="264"/>
        <end position="282"/>
    </location>
</feature>
<keyword evidence="13" id="KW-1185">Reference proteome</keyword>
<sequence>MNSTVLSEPTAGSPLTRYLSLGVFAAVMLVAAIYVGSQLSHDLHVAPTSPTFEYFLLGIALLIALGFEFVNGFHDTANAVATVIYTRSLPATFAVVWSGGWNFVGVMISSGAVAYAVLQLLPIALVLNVGSSVGFAMVFALLLAAIIWNLGTWYLGLPSSSSHTLIGSIIGVGLMNQMLNAGNANAAVDWSQALSVGKSLLFSPLIGFGLAFALLMVLKRFVKAPELYAEPHGDQPPPFWIRSLLILTCTGVSFAHGSNDGQKGMGLIMLILIGTVPSAYALNKAVTPGETQTFVSVAHHASETLTKYATGAPAVASPRDEIEHYIQTKQATPATFSALVALTDRIGDQVAQRASLADVPQGEINNVRNSMYLSSEALRLMAKSKQPQFAPEDQAVLDNYHGLLDKSTKFIPTWVKVAVAIALGLGTMVGWRRIVRTVGERIGKQHLTYAQGASAEVVAMITIGAADRFGLPVSTTHVLSSGVAGAMVANGSGLQWSTVRSMLMAWVLTLPVSIALAAGLFWMLLKVF</sequence>
<evidence type="ECO:0000256" key="7">
    <source>
        <dbReference type="ARBA" id="ARBA00022847"/>
    </source>
</evidence>
<evidence type="ECO:0000313" key="12">
    <source>
        <dbReference type="EMBL" id="APG05781.1"/>
    </source>
</evidence>
<dbReference type="GO" id="GO:0015293">
    <property type="term" value="F:symporter activity"/>
    <property type="evidence" value="ECO:0007669"/>
    <property type="project" value="UniProtKB-KW"/>
</dbReference>
<feature type="transmembrane region" description="Helical" evidence="11">
    <location>
        <begin position="413"/>
        <end position="431"/>
    </location>
</feature>
<dbReference type="AlphaFoldDB" id="A0A1L3EXJ5"/>
<dbReference type="STRING" id="1440763.BJI69_18990"/>
<evidence type="ECO:0000256" key="8">
    <source>
        <dbReference type="ARBA" id="ARBA00022989"/>
    </source>
</evidence>
<keyword evidence="8 11" id="KW-1133">Transmembrane helix</keyword>
<gene>
    <name evidence="12" type="ORF">BJI69_18990</name>
</gene>
<evidence type="ECO:0000256" key="4">
    <source>
        <dbReference type="ARBA" id="ARBA00022475"/>
    </source>
</evidence>
<comment type="similarity">
    <text evidence="2">Belongs to the inorganic phosphate transporter (PiT) (TC 2.A.20) family. Pit subfamily.</text>
</comment>
<keyword evidence="5 11" id="KW-0592">Phosphate transport</keyword>
<dbReference type="Pfam" id="PF01384">
    <property type="entry name" value="PHO4"/>
    <property type="match status" value="1"/>
</dbReference>
<dbReference type="InterPro" id="IPR001204">
    <property type="entry name" value="Phos_transporter"/>
</dbReference>
<dbReference type="PANTHER" id="PTHR11101">
    <property type="entry name" value="PHOSPHATE TRANSPORTER"/>
    <property type="match status" value="1"/>
</dbReference>
<dbReference type="OrthoDB" id="9779554at2"/>
<evidence type="ECO:0000256" key="1">
    <source>
        <dbReference type="ARBA" id="ARBA00004651"/>
    </source>
</evidence>
<feature type="transmembrane region" description="Helical" evidence="11">
    <location>
        <begin position="54"/>
        <end position="74"/>
    </location>
</feature>
<evidence type="ECO:0000256" key="2">
    <source>
        <dbReference type="ARBA" id="ARBA00005342"/>
    </source>
</evidence>
<keyword evidence="7" id="KW-0769">Symport</keyword>
<evidence type="ECO:0000256" key="3">
    <source>
        <dbReference type="ARBA" id="ARBA00022448"/>
    </source>
</evidence>
<dbReference type="GO" id="GO:0005886">
    <property type="term" value="C:plasma membrane"/>
    <property type="evidence" value="ECO:0007669"/>
    <property type="project" value="UniProtKB-SubCell"/>
</dbReference>
<keyword evidence="6 11" id="KW-0812">Transmembrane</keyword>
<dbReference type="Proteomes" id="UP000182987">
    <property type="component" value="Chromosome"/>
</dbReference>
<feature type="transmembrane region" description="Helical" evidence="11">
    <location>
        <begin position="239"/>
        <end position="257"/>
    </location>
</feature>
<comment type="catalytic activity">
    <reaction evidence="10">
        <text>phosphate(in) + H(+)(in) = phosphate(out) + H(+)(out)</text>
        <dbReference type="Rhea" id="RHEA:29939"/>
        <dbReference type="ChEBI" id="CHEBI:15378"/>
        <dbReference type="ChEBI" id="CHEBI:43474"/>
    </reaction>
</comment>
<dbReference type="RefSeq" id="WP_046968028.1">
    <property type="nucleotide sequence ID" value="NZ_CP017480.1"/>
</dbReference>
<proteinExistence type="inferred from homology"/>
<evidence type="ECO:0000256" key="6">
    <source>
        <dbReference type="ARBA" id="ARBA00022692"/>
    </source>
</evidence>
<dbReference type="PANTHER" id="PTHR11101:SF65">
    <property type="entry name" value="LOW-AFFINITY INORGANIC PHOSPHATE TRANSPORTER PITA-RELATED"/>
    <property type="match status" value="1"/>
</dbReference>
<protein>
    <recommendedName>
        <fullName evidence="11">Phosphate transporter</fullName>
    </recommendedName>
</protein>
<keyword evidence="4" id="KW-1003">Cell membrane</keyword>
<comment type="subcellular location">
    <subcellularLocation>
        <location evidence="1">Cell membrane</location>
        <topology evidence="1">Multi-pass membrane protein</topology>
    </subcellularLocation>
    <subcellularLocation>
        <location evidence="11">Membrane</location>
        <topology evidence="11">Multi-pass membrane protein</topology>
    </subcellularLocation>
</comment>
<feature type="transmembrane region" description="Helical" evidence="11">
    <location>
        <begin position="200"/>
        <end position="219"/>
    </location>
</feature>
<dbReference type="GO" id="GO:0005315">
    <property type="term" value="F:phosphate transmembrane transporter activity"/>
    <property type="evidence" value="ECO:0007669"/>
    <property type="project" value="InterPro"/>
</dbReference>
<evidence type="ECO:0000256" key="11">
    <source>
        <dbReference type="RuleBase" id="RU363058"/>
    </source>
</evidence>
<accession>A0A1L3EXJ5</accession>
<keyword evidence="3 11" id="KW-0813">Transport</keyword>
<evidence type="ECO:0000313" key="13">
    <source>
        <dbReference type="Proteomes" id="UP000182987"/>
    </source>
</evidence>
<evidence type="ECO:0000256" key="10">
    <source>
        <dbReference type="ARBA" id="ARBA00047348"/>
    </source>
</evidence>
<evidence type="ECO:0000256" key="9">
    <source>
        <dbReference type="ARBA" id="ARBA00023136"/>
    </source>
</evidence>
<dbReference type="GO" id="GO:0035435">
    <property type="term" value="P:phosphate ion transmembrane transport"/>
    <property type="evidence" value="ECO:0007669"/>
    <property type="project" value="TreeGrafter"/>
</dbReference>
<feature type="transmembrane region" description="Helical" evidence="11">
    <location>
        <begin position="160"/>
        <end position="179"/>
    </location>
</feature>
<feature type="transmembrane region" description="Helical" evidence="11">
    <location>
        <begin position="125"/>
        <end position="148"/>
    </location>
</feature>
<organism evidence="12 13">
    <name type="scientific">Luteibacter rhizovicinus DSM 16549</name>
    <dbReference type="NCBI Taxonomy" id="1440763"/>
    <lineage>
        <taxon>Bacteria</taxon>
        <taxon>Pseudomonadati</taxon>
        <taxon>Pseudomonadota</taxon>
        <taxon>Gammaproteobacteria</taxon>
        <taxon>Lysobacterales</taxon>
        <taxon>Rhodanobacteraceae</taxon>
        <taxon>Luteibacter</taxon>
    </lineage>
</organism>
<name>A0A1L3EXJ5_9GAMM</name>
<feature type="transmembrane region" description="Helical" evidence="11">
    <location>
        <begin position="94"/>
        <end position="118"/>
    </location>
</feature>
<feature type="transmembrane region" description="Helical" evidence="11">
    <location>
        <begin position="503"/>
        <end position="525"/>
    </location>
</feature>
<evidence type="ECO:0000256" key="5">
    <source>
        <dbReference type="ARBA" id="ARBA00022592"/>
    </source>
</evidence>
<feature type="transmembrane region" description="Helical" evidence="11">
    <location>
        <begin position="15"/>
        <end position="34"/>
    </location>
</feature>
<dbReference type="EMBL" id="CP017480">
    <property type="protein sequence ID" value="APG05781.1"/>
    <property type="molecule type" value="Genomic_DNA"/>
</dbReference>
<reference evidence="13" key="1">
    <citation type="submission" date="2016-09" db="EMBL/GenBank/DDBJ databases">
        <authorList>
            <person name="Lysoe E."/>
        </authorList>
    </citation>
    <scope>NUCLEOTIDE SEQUENCE [LARGE SCALE GENOMIC DNA]</scope>
    <source>
        <strain evidence="13">LJ96T</strain>
    </source>
</reference>
<keyword evidence="9 11" id="KW-0472">Membrane</keyword>
<dbReference type="KEGG" id="lrz:BJI69_18990"/>